<dbReference type="AlphaFoldDB" id="A0A6A5ULH2"/>
<evidence type="ECO:0000313" key="3">
    <source>
        <dbReference type="Proteomes" id="UP000800036"/>
    </source>
</evidence>
<sequence length="126" mass="14114">MTAAQLFQRLHPNIRINTANIVTVTVRGNEDDVRITTDEWLRQDGIFPPCDKQGVSLYPRNSYPGVTHALNREVAATRLSVLIGSLRGKSRRRSGTSPRPRGLTTPRPAGFRPIWTSCPLFYLGNK</sequence>
<feature type="region of interest" description="Disordered" evidence="1">
    <location>
        <begin position="86"/>
        <end position="109"/>
    </location>
</feature>
<gene>
    <name evidence="2" type="ORF">BU23DRAFT_22971</name>
</gene>
<evidence type="ECO:0000313" key="2">
    <source>
        <dbReference type="EMBL" id="KAF1965534.1"/>
    </source>
</evidence>
<reference evidence="2" key="1">
    <citation type="journal article" date="2020" name="Stud. Mycol.">
        <title>101 Dothideomycetes genomes: a test case for predicting lifestyles and emergence of pathogens.</title>
        <authorList>
            <person name="Haridas S."/>
            <person name="Albert R."/>
            <person name="Binder M."/>
            <person name="Bloem J."/>
            <person name="Labutti K."/>
            <person name="Salamov A."/>
            <person name="Andreopoulos B."/>
            <person name="Baker S."/>
            <person name="Barry K."/>
            <person name="Bills G."/>
            <person name="Bluhm B."/>
            <person name="Cannon C."/>
            <person name="Castanera R."/>
            <person name="Culley D."/>
            <person name="Daum C."/>
            <person name="Ezra D."/>
            <person name="Gonzalez J."/>
            <person name="Henrissat B."/>
            <person name="Kuo A."/>
            <person name="Liang C."/>
            <person name="Lipzen A."/>
            <person name="Lutzoni F."/>
            <person name="Magnuson J."/>
            <person name="Mondo S."/>
            <person name="Nolan M."/>
            <person name="Ohm R."/>
            <person name="Pangilinan J."/>
            <person name="Park H.-J."/>
            <person name="Ramirez L."/>
            <person name="Alfaro M."/>
            <person name="Sun H."/>
            <person name="Tritt A."/>
            <person name="Yoshinaga Y."/>
            <person name="Zwiers L.-H."/>
            <person name="Turgeon B."/>
            <person name="Goodwin S."/>
            <person name="Spatafora J."/>
            <person name="Crous P."/>
            <person name="Grigoriev I."/>
        </authorList>
    </citation>
    <scope>NUCLEOTIDE SEQUENCE</scope>
    <source>
        <strain evidence="2">CBS 107.79</strain>
    </source>
</reference>
<dbReference type="Proteomes" id="UP000800036">
    <property type="component" value="Unassembled WGS sequence"/>
</dbReference>
<name>A0A6A5ULH2_9PLEO</name>
<dbReference type="EMBL" id="ML976760">
    <property type="protein sequence ID" value="KAF1965534.1"/>
    <property type="molecule type" value="Genomic_DNA"/>
</dbReference>
<protein>
    <submittedName>
        <fullName evidence="2">Uncharacterized protein</fullName>
    </submittedName>
</protein>
<organism evidence="2 3">
    <name type="scientific">Bimuria novae-zelandiae CBS 107.79</name>
    <dbReference type="NCBI Taxonomy" id="1447943"/>
    <lineage>
        <taxon>Eukaryota</taxon>
        <taxon>Fungi</taxon>
        <taxon>Dikarya</taxon>
        <taxon>Ascomycota</taxon>
        <taxon>Pezizomycotina</taxon>
        <taxon>Dothideomycetes</taxon>
        <taxon>Pleosporomycetidae</taxon>
        <taxon>Pleosporales</taxon>
        <taxon>Massarineae</taxon>
        <taxon>Didymosphaeriaceae</taxon>
        <taxon>Bimuria</taxon>
    </lineage>
</organism>
<keyword evidence="3" id="KW-1185">Reference proteome</keyword>
<proteinExistence type="predicted"/>
<evidence type="ECO:0000256" key="1">
    <source>
        <dbReference type="SAM" id="MobiDB-lite"/>
    </source>
</evidence>
<accession>A0A6A5ULH2</accession>